<proteinExistence type="predicted"/>
<keyword evidence="2" id="KW-1185">Reference proteome</keyword>
<dbReference type="AlphaFoldDB" id="A0AAD6FA93"/>
<protein>
    <submittedName>
        <fullName evidence="1">Uncharacterized protein</fullName>
    </submittedName>
</protein>
<comment type="caution">
    <text evidence="1">The sequence shown here is derived from an EMBL/GenBank/DDBJ whole genome shotgun (WGS) entry which is preliminary data.</text>
</comment>
<dbReference type="Proteomes" id="UP001219934">
    <property type="component" value="Unassembled WGS sequence"/>
</dbReference>
<evidence type="ECO:0000313" key="1">
    <source>
        <dbReference type="EMBL" id="KAJ4926472.1"/>
    </source>
</evidence>
<gene>
    <name evidence="1" type="ORF">JOQ06_008645</name>
</gene>
<name>A0AAD6FA93_9TELE</name>
<sequence>MHVCETEMGPDEQSALTTLKREHLPSWSPKSSSLPVHSLTACLPKKYEDKHLNVLQPGLFCRRTGLQ</sequence>
<dbReference type="EMBL" id="JAPTMU010000020">
    <property type="protein sequence ID" value="KAJ4926472.1"/>
    <property type="molecule type" value="Genomic_DNA"/>
</dbReference>
<reference evidence="1" key="1">
    <citation type="submission" date="2022-11" db="EMBL/GenBank/DDBJ databases">
        <title>Chromosome-level genome of Pogonophryne albipinna.</title>
        <authorList>
            <person name="Jo E."/>
        </authorList>
    </citation>
    <scope>NUCLEOTIDE SEQUENCE</scope>
    <source>
        <strain evidence="1">SGF0006</strain>
        <tissue evidence="1">Muscle</tissue>
    </source>
</reference>
<feature type="non-terminal residue" evidence="1">
    <location>
        <position position="1"/>
    </location>
</feature>
<organism evidence="1 2">
    <name type="scientific">Pogonophryne albipinna</name>
    <dbReference type="NCBI Taxonomy" id="1090488"/>
    <lineage>
        <taxon>Eukaryota</taxon>
        <taxon>Metazoa</taxon>
        <taxon>Chordata</taxon>
        <taxon>Craniata</taxon>
        <taxon>Vertebrata</taxon>
        <taxon>Euteleostomi</taxon>
        <taxon>Actinopterygii</taxon>
        <taxon>Neopterygii</taxon>
        <taxon>Teleostei</taxon>
        <taxon>Neoteleostei</taxon>
        <taxon>Acanthomorphata</taxon>
        <taxon>Eupercaria</taxon>
        <taxon>Perciformes</taxon>
        <taxon>Notothenioidei</taxon>
        <taxon>Pogonophryne</taxon>
    </lineage>
</organism>
<accession>A0AAD6FA93</accession>
<evidence type="ECO:0000313" key="2">
    <source>
        <dbReference type="Proteomes" id="UP001219934"/>
    </source>
</evidence>